<evidence type="ECO:0000256" key="7">
    <source>
        <dbReference type="ARBA" id="ARBA00023170"/>
    </source>
</evidence>
<keyword evidence="12" id="KW-1185">Reference proteome</keyword>
<feature type="transmembrane region" description="Helical" evidence="10">
    <location>
        <begin position="155"/>
        <end position="175"/>
    </location>
</feature>
<dbReference type="PROSITE" id="PS50262">
    <property type="entry name" value="G_PROTEIN_RECEP_F1_2"/>
    <property type="match status" value="1"/>
</dbReference>
<dbReference type="GO" id="GO:0042923">
    <property type="term" value="F:neuropeptide binding"/>
    <property type="evidence" value="ECO:0007669"/>
    <property type="project" value="TreeGrafter"/>
</dbReference>
<feature type="transmembrane region" description="Helical" evidence="10">
    <location>
        <begin position="78"/>
        <end position="103"/>
    </location>
</feature>
<dbReference type="InterPro" id="IPR017452">
    <property type="entry name" value="GPCR_Rhodpsn_7TM"/>
</dbReference>
<evidence type="ECO:0000313" key="12">
    <source>
        <dbReference type="Proteomes" id="UP000492821"/>
    </source>
</evidence>
<dbReference type="WBParaSite" id="Pan_g13502.t1">
    <property type="protein sequence ID" value="Pan_g13502.t1"/>
    <property type="gene ID" value="Pan_g13502"/>
</dbReference>
<evidence type="ECO:0000256" key="6">
    <source>
        <dbReference type="ARBA" id="ARBA00023136"/>
    </source>
</evidence>
<evidence type="ECO:0000256" key="8">
    <source>
        <dbReference type="ARBA" id="ARBA00023224"/>
    </source>
</evidence>
<reference evidence="13" key="2">
    <citation type="submission" date="2020-10" db="UniProtKB">
        <authorList>
            <consortium name="WormBaseParasite"/>
        </authorList>
    </citation>
    <scope>IDENTIFICATION</scope>
</reference>
<dbReference type="PROSITE" id="PS00237">
    <property type="entry name" value="G_PROTEIN_RECEP_F1_1"/>
    <property type="match status" value="1"/>
</dbReference>
<evidence type="ECO:0000256" key="10">
    <source>
        <dbReference type="SAM" id="Phobius"/>
    </source>
</evidence>
<dbReference type="AlphaFoldDB" id="A0A7E4UX64"/>
<sequence>MPTSTFQDEIIYTLPADNCTDIKEHLWIHERDYTSLFSTMCIFAVIYTTIMTLGILGNLLVILSVFKHRSLQSVRNIFIVSLSCSDIVVCLVSGTITPISAFYKVWFFGEKLCKLVPVIQGTSLCFSTLTLTAISIDRFILIVYPTSRSIQKRHALWMIGFNYFVAMSISFPMYVSQQLVNYEVQDMKFCGQFCTENWDQIGFSRSAYGTIVFLLQFVIPFFIITFCYLMISVRLGKGILIKRGSSEQKLNGPQSEQRRHALKRRLRTNRMLMAMVGVFLCCWTPTVAFNFLRDFDLLPEMIENMAFLFGIITHCISMSSTVWNPVLYALLNEQFRLAFADLIASCRRRSDADSTFSGRISARCSRIMSSAFLPLTMVNGNPAGRSSSSGDFNGSGPASSTSPYKWRYSTVPVVTKPDALTHNLSTSLL</sequence>
<evidence type="ECO:0000256" key="2">
    <source>
        <dbReference type="ARBA" id="ARBA00010663"/>
    </source>
</evidence>
<keyword evidence="7 9" id="KW-0675">Receptor</keyword>
<dbReference type="GO" id="GO:0043005">
    <property type="term" value="C:neuron projection"/>
    <property type="evidence" value="ECO:0007669"/>
    <property type="project" value="TreeGrafter"/>
</dbReference>
<dbReference type="Gene3D" id="1.20.1070.10">
    <property type="entry name" value="Rhodopsin 7-helix transmembrane proteins"/>
    <property type="match status" value="1"/>
</dbReference>
<dbReference type="InterPro" id="IPR000611">
    <property type="entry name" value="NPY_rcpt"/>
</dbReference>
<protein>
    <submittedName>
        <fullName evidence="13">G_PROTEIN_RECEP_F1_2 domain-containing protein</fullName>
    </submittedName>
</protein>
<comment type="subcellular location">
    <subcellularLocation>
        <location evidence="1">Membrane</location>
        <topology evidence="1">Multi-pass membrane protein</topology>
    </subcellularLocation>
</comment>
<dbReference type="PANTHER" id="PTHR24235">
    <property type="entry name" value="NEUROPEPTIDE Y RECEPTOR"/>
    <property type="match status" value="1"/>
</dbReference>
<dbReference type="SUPFAM" id="SSF81321">
    <property type="entry name" value="Family A G protein-coupled receptor-like"/>
    <property type="match status" value="1"/>
</dbReference>
<comment type="similarity">
    <text evidence="2 9">Belongs to the G-protein coupled receptor 1 family.</text>
</comment>
<evidence type="ECO:0000256" key="4">
    <source>
        <dbReference type="ARBA" id="ARBA00022989"/>
    </source>
</evidence>
<evidence type="ECO:0000259" key="11">
    <source>
        <dbReference type="PROSITE" id="PS50262"/>
    </source>
</evidence>
<name>A0A7E4UX64_PANRE</name>
<feature type="domain" description="G-protein coupled receptors family 1 profile" evidence="11">
    <location>
        <begin position="57"/>
        <end position="328"/>
    </location>
</feature>
<evidence type="ECO:0000256" key="1">
    <source>
        <dbReference type="ARBA" id="ARBA00004141"/>
    </source>
</evidence>
<dbReference type="PANTHER" id="PTHR24235:SF18">
    <property type="entry name" value="G-PROTEIN COUPLED RECEPTORS FAMILY 1 PROFILE DOMAIN-CONTAINING PROTEIN"/>
    <property type="match status" value="1"/>
</dbReference>
<keyword evidence="3 9" id="KW-0812">Transmembrane</keyword>
<feature type="transmembrane region" description="Helical" evidence="10">
    <location>
        <begin position="115"/>
        <end position="134"/>
    </location>
</feature>
<evidence type="ECO:0000256" key="9">
    <source>
        <dbReference type="RuleBase" id="RU000688"/>
    </source>
</evidence>
<keyword evidence="6 10" id="KW-0472">Membrane</keyword>
<evidence type="ECO:0000313" key="13">
    <source>
        <dbReference type="WBParaSite" id="Pan_g13502.t1"/>
    </source>
</evidence>
<feature type="transmembrane region" description="Helical" evidence="10">
    <location>
        <begin position="36"/>
        <end position="66"/>
    </location>
</feature>
<dbReference type="PRINTS" id="PR00237">
    <property type="entry name" value="GPCRRHODOPSN"/>
</dbReference>
<evidence type="ECO:0000256" key="3">
    <source>
        <dbReference type="ARBA" id="ARBA00022692"/>
    </source>
</evidence>
<dbReference type="Proteomes" id="UP000492821">
    <property type="component" value="Unassembled WGS sequence"/>
</dbReference>
<keyword evidence="5 9" id="KW-0297">G-protein coupled receptor</keyword>
<feature type="transmembrane region" description="Helical" evidence="10">
    <location>
        <begin position="272"/>
        <end position="293"/>
    </location>
</feature>
<feature type="transmembrane region" description="Helical" evidence="10">
    <location>
        <begin position="207"/>
        <end position="233"/>
    </location>
</feature>
<accession>A0A7E4UX64</accession>
<evidence type="ECO:0000256" key="5">
    <source>
        <dbReference type="ARBA" id="ARBA00023040"/>
    </source>
</evidence>
<reference evidence="12" key="1">
    <citation type="journal article" date="2013" name="Genetics">
        <title>The draft genome and transcriptome of Panagrellus redivivus are shaped by the harsh demands of a free-living lifestyle.</title>
        <authorList>
            <person name="Srinivasan J."/>
            <person name="Dillman A.R."/>
            <person name="Macchietto M.G."/>
            <person name="Heikkinen L."/>
            <person name="Lakso M."/>
            <person name="Fracchia K.M."/>
            <person name="Antoshechkin I."/>
            <person name="Mortazavi A."/>
            <person name="Wong G."/>
            <person name="Sternberg P.W."/>
        </authorList>
    </citation>
    <scope>NUCLEOTIDE SEQUENCE [LARGE SCALE GENOMIC DNA]</scope>
    <source>
        <strain evidence="12">MT8872</strain>
    </source>
</reference>
<dbReference type="Pfam" id="PF00001">
    <property type="entry name" value="7tm_1"/>
    <property type="match status" value="1"/>
</dbReference>
<proteinExistence type="inferred from homology"/>
<dbReference type="GO" id="GO:0004983">
    <property type="term" value="F:neuropeptide Y receptor activity"/>
    <property type="evidence" value="ECO:0007669"/>
    <property type="project" value="InterPro"/>
</dbReference>
<dbReference type="InterPro" id="IPR000276">
    <property type="entry name" value="GPCR_Rhodpsn"/>
</dbReference>
<dbReference type="GO" id="GO:0005886">
    <property type="term" value="C:plasma membrane"/>
    <property type="evidence" value="ECO:0007669"/>
    <property type="project" value="TreeGrafter"/>
</dbReference>
<dbReference type="PRINTS" id="PR01012">
    <property type="entry name" value="NRPEPTIDEYR"/>
</dbReference>
<keyword evidence="8 9" id="KW-0807">Transducer</keyword>
<organism evidence="12 13">
    <name type="scientific">Panagrellus redivivus</name>
    <name type="common">Microworm</name>
    <dbReference type="NCBI Taxonomy" id="6233"/>
    <lineage>
        <taxon>Eukaryota</taxon>
        <taxon>Metazoa</taxon>
        <taxon>Ecdysozoa</taxon>
        <taxon>Nematoda</taxon>
        <taxon>Chromadorea</taxon>
        <taxon>Rhabditida</taxon>
        <taxon>Tylenchina</taxon>
        <taxon>Panagrolaimomorpha</taxon>
        <taxon>Panagrolaimoidea</taxon>
        <taxon>Panagrolaimidae</taxon>
        <taxon>Panagrellus</taxon>
    </lineage>
</organism>
<keyword evidence="4 10" id="KW-1133">Transmembrane helix</keyword>
<feature type="transmembrane region" description="Helical" evidence="10">
    <location>
        <begin position="305"/>
        <end position="331"/>
    </location>
</feature>
<dbReference type="CDD" id="cd15203">
    <property type="entry name" value="7tmA_NPYR-like"/>
    <property type="match status" value="1"/>
</dbReference>
<dbReference type="SMART" id="SM01381">
    <property type="entry name" value="7TM_GPCR_Srsx"/>
    <property type="match status" value="1"/>
</dbReference>